<feature type="region of interest" description="Disordered" evidence="1">
    <location>
        <begin position="26"/>
        <end position="54"/>
    </location>
</feature>
<name>A0AAW5KKC4_9FIRM</name>
<comment type="caution">
    <text evidence="3">The sequence shown here is derived from an EMBL/GenBank/DDBJ whole genome shotgun (WGS) entry which is preliminary data.</text>
</comment>
<proteinExistence type="predicted"/>
<dbReference type="AlphaFoldDB" id="A0AAW5KKC4"/>
<dbReference type="Proteomes" id="UP001206236">
    <property type="component" value="Unassembled WGS sequence"/>
</dbReference>
<evidence type="ECO:0000313" key="4">
    <source>
        <dbReference type="Proteomes" id="UP001206236"/>
    </source>
</evidence>
<evidence type="ECO:0008006" key="5">
    <source>
        <dbReference type="Google" id="ProtNLM"/>
    </source>
</evidence>
<evidence type="ECO:0000256" key="1">
    <source>
        <dbReference type="SAM" id="MobiDB-lite"/>
    </source>
</evidence>
<accession>A0AAW5KKC4</accession>
<sequence>MNKTKYKVLFIFTLSGIAVMTACGNTTESSAAPTPANSSVVLGESTEQSEASVDNDSITELDFSNINGFGVSAEYGDPYAKGKNWDITDETAITEFRQLLNESLSYAVDENTAKNGMISAGTAQWKVSDGKEYSIIVRQTTADAYNVKINKCYYNVPEDLINKLSDIITEQKEN</sequence>
<keyword evidence="2" id="KW-0732">Signal</keyword>
<dbReference type="PROSITE" id="PS51257">
    <property type="entry name" value="PROKAR_LIPOPROTEIN"/>
    <property type="match status" value="1"/>
</dbReference>
<feature type="chain" id="PRO_5043543254" description="Secreted protein" evidence="2">
    <location>
        <begin position="32"/>
        <end position="174"/>
    </location>
</feature>
<evidence type="ECO:0000313" key="3">
    <source>
        <dbReference type="EMBL" id="MCQ5152388.1"/>
    </source>
</evidence>
<protein>
    <recommendedName>
        <fullName evidence="5">Secreted protein</fullName>
    </recommendedName>
</protein>
<dbReference type="RefSeq" id="WP_256321658.1">
    <property type="nucleotide sequence ID" value="NZ_JANGCN010000005.1"/>
</dbReference>
<evidence type="ECO:0000256" key="2">
    <source>
        <dbReference type="SAM" id="SignalP"/>
    </source>
</evidence>
<gene>
    <name evidence="3" type="ORF">NE632_03625</name>
</gene>
<reference evidence="3" key="1">
    <citation type="submission" date="2022-06" db="EMBL/GenBank/DDBJ databases">
        <title>Isolation of gut microbiota from human fecal samples.</title>
        <authorList>
            <person name="Pamer E.G."/>
            <person name="Barat B."/>
            <person name="Waligurski E."/>
            <person name="Medina S."/>
            <person name="Paddock L."/>
            <person name="Mostad J."/>
        </authorList>
    </citation>
    <scope>NUCLEOTIDE SEQUENCE</scope>
    <source>
        <strain evidence="3">DFI.5.57</strain>
    </source>
</reference>
<organism evidence="3 4">
    <name type="scientific">Ruminococcus bicirculans</name>
    <name type="common">ex Wegman et al. 2014</name>
    <dbReference type="NCBI Taxonomy" id="1160721"/>
    <lineage>
        <taxon>Bacteria</taxon>
        <taxon>Bacillati</taxon>
        <taxon>Bacillota</taxon>
        <taxon>Clostridia</taxon>
        <taxon>Eubacteriales</taxon>
        <taxon>Oscillospiraceae</taxon>
        <taxon>Ruminococcus</taxon>
    </lineage>
</organism>
<feature type="signal peptide" evidence="2">
    <location>
        <begin position="1"/>
        <end position="31"/>
    </location>
</feature>
<dbReference type="EMBL" id="JANGCN010000005">
    <property type="protein sequence ID" value="MCQ5152388.1"/>
    <property type="molecule type" value="Genomic_DNA"/>
</dbReference>